<dbReference type="EMBL" id="MFAQ01000035">
    <property type="protein sequence ID" value="OGD82931.1"/>
    <property type="molecule type" value="Genomic_DNA"/>
</dbReference>
<protein>
    <submittedName>
        <fullName evidence="1">Uncharacterized protein</fullName>
    </submittedName>
</protein>
<evidence type="ECO:0000313" key="1">
    <source>
        <dbReference type="EMBL" id="OGD82931.1"/>
    </source>
</evidence>
<organism evidence="1 2">
    <name type="scientific">Candidatus Collierbacteria bacterium RIFOXYD1_FULL_40_9</name>
    <dbReference type="NCBI Taxonomy" id="1817731"/>
    <lineage>
        <taxon>Bacteria</taxon>
        <taxon>Candidatus Collieribacteriota</taxon>
    </lineage>
</organism>
<name>A0A1F5FTI4_9BACT</name>
<comment type="caution">
    <text evidence="1">The sequence shown here is derived from an EMBL/GenBank/DDBJ whole genome shotgun (WGS) entry which is preliminary data.</text>
</comment>
<dbReference type="Proteomes" id="UP000179237">
    <property type="component" value="Unassembled WGS sequence"/>
</dbReference>
<gene>
    <name evidence="1" type="ORF">A2572_03605</name>
</gene>
<evidence type="ECO:0000313" key="2">
    <source>
        <dbReference type="Proteomes" id="UP000179237"/>
    </source>
</evidence>
<accession>A0A1F5FTI4</accession>
<sequence>MNHSLYLNSNSVRRDEVKAVLTKYLLVFNCPIEVNYARSWDVLPKDSSDGRLYIHILASPSTTRTSTINRLYSHTVSNVLKMDPTGSNITLYDESNVAIAEYLDKNLYILINLNDIPVGILADVLDKILDDLNQSLLAYNTPGQVTRRLQQLINLTGTNSLSTSMARLKQIDGELANLRTQMIQNMAKHRLITSRLTIAQETEKNFTQDMAKEMYETLKAMGNGQEVTVTGNEIRVPLGEIKINHEGNIYLIGDTILVINTSINGGGIRCINQSGSINSHPHPFADQKGNVYLGPITDSVAKLIGEMDILTTVLIVVEYLQNYNESEARLTIDHWPIVT</sequence>
<proteinExistence type="predicted"/>
<dbReference type="AlphaFoldDB" id="A0A1F5FTI4"/>
<reference evidence="1 2" key="1">
    <citation type="journal article" date="2016" name="Nat. Commun.">
        <title>Thousands of microbial genomes shed light on interconnected biogeochemical processes in an aquifer system.</title>
        <authorList>
            <person name="Anantharaman K."/>
            <person name="Brown C.T."/>
            <person name="Hug L.A."/>
            <person name="Sharon I."/>
            <person name="Castelle C.J."/>
            <person name="Probst A.J."/>
            <person name="Thomas B.C."/>
            <person name="Singh A."/>
            <person name="Wilkins M.J."/>
            <person name="Karaoz U."/>
            <person name="Brodie E.L."/>
            <person name="Williams K.H."/>
            <person name="Hubbard S.S."/>
            <person name="Banfield J.F."/>
        </authorList>
    </citation>
    <scope>NUCLEOTIDE SEQUENCE [LARGE SCALE GENOMIC DNA]</scope>
</reference>